<proteinExistence type="predicted"/>
<accession>B4W0H0</accession>
<gene>
    <name evidence="1" type="ORF">MC7420_925</name>
</gene>
<dbReference type="STRING" id="118168.MC7420_925"/>
<keyword evidence="2" id="KW-1185">Reference proteome</keyword>
<dbReference type="EMBL" id="DS989865">
    <property type="protein sequence ID" value="EDX72256.1"/>
    <property type="molecule type" value="Genomic_DNA"/>
</dbReference>
<organism evidence="1 2">
    <name type="scientific">Coleofasciculus chthonoplastes PCC 7420</name>
    <dbReference type="NCBI Taxonomy" id="118168"/>
    <lineage>
        <taxon>Bacteria</taxon>
        <taxon>Bacillati</taxon>
        <taxon>Cyanobacteriota</taxon>
        <taxon>Cyanophyceae</taxon>
        <taxon>Coleofasciculales</taxon>
        <taxon>Coleofasciculaceae</taxon>
        <taxon>Coleofasciculus</taxon>
    </lineage>
</organism>
<dbReference type="AlphaFoldDB" id="B4W0H0"/>
<evidence type="ECO:0000313" key="1">
    <source>
        <dbReference type="EMBL" id="EDX72256.1"/>
    </source>
</evidence>
<evidence type="ECO:0000313" key="2">
    <source>
        <dbReference type="Proteomes" id="UP000003835"/>
    </source>
</evidence>
<sequence length="37" mass="4363">MDLGFTPAMIHDYRVAPKKLFHLDRVEEYLVLDGWGE</sequence>
<protein>
    <submittedName>
        <fullName evidence="1">Uncharacterized protein</fullName>
    </submittedName>
</protein>
<dbReference type="Proteomes" id="UP000003835">
    <property type="component" value="Unassembled WGS sequence"/>
</dbReference>
<name>B4W0H0_9CYAN</name>
<reference evidence="1 2" key="1">
    <citation type="submission" date="2008-07" db="EMBL/GenBank/DDBJ databases">
        <authorList>
            <person name="Tandeau de Marsac N."/>
            <person name="Ferriera S."/>
            <person name="Johnson J."/>
            <person name="Kravitz S."/>
            <person name="Beeson K."/>
            <person name="Sutton G."/>
            <person name="Rogers Y.-H."/>
            <person name="Friedman R."/>
            <person name="Frazier M."/>
            <person name="Venter J.C."/>
        </authorList>
    </citation>
    <scope>NUCLEOTIDE SEQUENCE [LARGE SCALE GENOMIC DNA]</scope>
    <source>
        <strain evidence="1 2">PCC 7420</strain>
    </source>
</reference>
<dbReference type="HOGENOM" id="CLU_3342496_0_0_3"/>